<reference evidence="1 2" key="1">
    <citation type="submission" date="2016-10" db="EMBL/GenBank/DDBJ databases">
        <authorList>
            <person name="de Groot N.N."/>
        </authorList>
    </citation>
    <scope>NUCLEOTIDE SEQUENCE [LARGE SCALE GENOMIC DNA]</scope>
    <source>
        <strain evidence="1 2">DSM 22007</strain>
    </source>
</reference>
<dbReference type="SUPFAM" id="SSF51971">
    <property type="entry name" value="Nucleotide-binding domain"/>
    <property type="match status" value="1"/>
</dbReference>
<protein>
    <submittedName>
        <fullName evidence="1">NAD(P)-binding Rossmann-like domain-containing protein</fullName>
    </submittedName>
</protein>
<dbReference type="Proteomes" id="UP000198634">
    <property type="component" value="Unassembled WGS sequence"/>
</dbReference>
<sequence length="326" mass="34937">MMALTPGAADPEDKTIEIVGAGPAGLVCAIVLAKANRRVVVREWHEDVGHRFHDDFQGLENWTAAGNVLGELAEAGVAADFDHLGVTEGVVFDSRATAHRVHGSKPLFYLLRCGNAAGTLDRALLDQARTAGVEVRFNDRVKRTAGNMILAGGPRRADIIAVGYVFDTTMADGTWLAFGAEIAPKGYAYLLVRQGRGTVASCMFSGFRDQAKYLAATVAYFERHAGLQMQRPRGFGGFGNVRLPRTAMQGRNPVIGEHAGLAGSTTWSESWDQTTRTTPWARPTGCHCLSACCCRSPDFAIATLCRIEVAATTTAFVSGASTARMK</sequence>
<evidence type="ECO:0000313" key="1">
    <source>
        <dbReference type="EMBL" id="SEQ52294.1"/>
    </source>
</evidence>
<keyword evidence="2" id="KW-1185">Reference proteome</keyword>
<dbReference type="PRINTS" id="PR00419">
    <property type="entry name" value="ADXRDTASE"/>
</dbReference>
<evidence type="ECO:0000313" key="2">
    <source>
        <dbReference type="Proteomes" id="UP000198634"/>
    </source>
</evidence>
<dbReference type="RefSeq" id="WP_009820162.1">
    <property type="nucleotide sequence ID" value="NZ_FOEP01000008.1"/>
</dbReference>
<proteinExistence type="predicted"/>
<name>A0A1H9GQI4_9RHOB</name>
<gene>
    <name evidence="1" type="ORF">SAMN04488092_10825</name>
</gene>
<dbReference type="OrthoDB" id="7799889at2"/>
<dbReference type="InterPro" id="IPR036188">
    <property type="entry name" value="FAD/NAD-bd_sf"/>
</dbReference>
<dbReference type="AlphaFoldDB" id="A0A1H9GQI4"/>
<organism evidence="1 2">
    <name type="scientific">Thalassovita taeanensis</name>
    <dbReference type="NCBI Taxonomy" id="657014"/>
    <lineage>
        <taxon>Bacteria</taxon>
        <taxon>Pseudomonadati</taxon>
        <taxon>Pseudomonadota</taxon>
        <taxon>Alphaproteobacteria</taxon>
        <taxon>Rhodobacterales</taxon>
        <taxon>Roseobacteraceae</taxon>
        <taxon>Thalassovita</taxon>
    </lineage>
</organism>
<dbReference type="STRING" id="657014.SAMN04488092_10825"/>
<dbReference type="EMBL" id="FOEP01000008">
    <property type="protein sequence ID" value="SEQ52294.1"/>
    <property type="molecule type" value="Genomic_DNA"/>
</dbReference>
<dbReference type="Pfam" id="PF13450">
    <property type="entry name" value="NAD_binding_8"/>
    <property type="match status" value="1"/>
</dbReference>
<accession>A0A1H9GQI4</accession>
<dbReference type="Gene3D" id="3.50.50.60">
    <property type="entry name" value="FAD/NAD(P)-binding domain"/>
    <property type="match status" value="1"/>
</dbReference>